<proteinExistence type="predicted"/>
<reference evidence="2" key="1">
    <citation type="journal article" date="2014" name="Front. Microbiol.">
        <title>High frequency of phylogenetically diverse reductive dehalogenase-homologous genes in deep subseafloor sedimentary metagenomes.</title>
        <authorList>
            <person name="Kawai M."/>
            <person name="Futagami T."/>
            <person name="Toyoda A."/>
            <person name="Takaki Y."/>
            <person name="Nishi S."/>
            <person name="Hori S."/>
            <person name="Arai W."/>
            <person name="Tsubouchi T."/>
            <person name="Morono Y."/>
            <person name="Uchiyama I."/>
            <person name="Ito T."/>
            <person name="Fujiyama A."/>
            <person name="Inagaki F."/>
            <person name="Takami H."/>
        </authorList>
    </citation>
    <scope>NUCLEOTIDE SEQUENCE</scope>
    <source>
        <strain evidence="2">Expedition CK06-06</strain>
    </source>
</reference>
<organism evidence="2">
    <name type="scientific">marine sediment metagenome</name>
    <dbReference type="NCBI Taxonomy" id="412755"/>
    <lineage>
        <taxon>unclassified sequences</taxon>
        <taxon>metagenomes</taxon>
        <taxon>ecological metagenomes</taxon>
    </lineage>
</organism>
<accession>X0UUD8</accession>
<name>X0UUD8_9ZZZZ</name>
<feature type="domain" description="PurM-like N-terminal" evidence="1">
    <location>
        <begin position="47"/>
        <end position="158"/>
    </location>
</feature>
<comment type="caution">
    <text evidence="2">The sequence shown here is derived from an EMBL/GenBank/DDBJ whole genome shotgun (WGS) entry which is preliminary data.</text>
</comment>
<evidence type="ECO:0000259" key="1">
    <source>
        <dbReference type="Pfam" id="PF00586"/>
    </source>
</evidence>
<gene>
    <name evidence="2" type="ORF">S01H1_31652</name>
</gene>
<evidence type="ECO:0000313" key="2">
    <source>
        <dbReference type="EMBL" id="GAF92060.1"/>
    </source>
</evidence>
<dbReference type="PANTHER" id="PTHR30303:SF0">
    <property type="entry name" value="CARBAMOYL DEHYDRATASE HYPE"/>
    <property type="match status" value="1"/>
</dbReference>
<feature type="non-terminal residue" evidence="2">
    <location>
        <position position="178"/>
    </location>
</feature>
<dbReference type="EMBL" id="BARS01019542">
    <property type="protein sequence ID" value="GAF92060.1"/>
    <property type="molecule type" value="Genomic_DNA"/>
</dbReference>
<dbReference type="GO" id="GO:0051604">
    <property type="term" value="P:protein maturation"/>
    <property type="evidence" value="ECO:0007669"/>
    <property type="project" value="TreeGrafter"/>
</dbReference>
<sequence length="178" mass="18477">MTSESDDVVKLAHGAGGSVMEALLKRLFISGFSRRRAMEGVGLDALDDGASIRVGGREVVVTMDGHTIEPIFFPGGDLGRLAISGAINDTSVMGARPIAVLDSIVVEEGYRIEDLQRLVASMDATAKEADVAVIGGDFKVMPKGHLDGAVIATCGVGILEGERILDSGAKPGDKVLVT</sequence>
<dbReference type="Pfam" id="PF00586">
    <property type="entry name" value="AIRS"/>
    <property type="match status" value="1"/>
</dbReference>
<dbReference type="InterPro" id="IPR011854">
    <property type="entry name" value="HypE"/>
</dbReference>
<dbReference type="AlphaFoldDB" id="X0UUD8"/>
<protein>
    <recommendedName>
        <fullName evidence="1">PurM-like N-terminal domain-containing protein</fullName>
    </recommendedName>
</protein>
<dbReference type="Gene3D" id="3.30.1330.10">
    <property type="entry name" value="PurM-like, N-terminal domain"/>
    <property type="match status" value="1"/>
</dbReference>
<dbReference type="InterPro" id="IPR036921">
    <property type="entry name" value="PurM-like_N_sf"/>
</dbReference>
<dbReference type="PANTHER" id="PTHR30303">
    <property type="entry name" value="HYDROGENASE ISOENZYMES FORMATION PROTEIN HYPE"/>
    <property type="match status" value="1"/>
</dbReference>
<dbReference type="InterPro" id="IPR016188">
    <property type="entry name" value="PurM-like_N"/>
</dbReference>
<dbReference type="SUPFAM" id="SSF55326">
    <property type="entry name" value="PurM N-terminal domain-like"/>
    <property type="match status" value="1"/>
</dbReference>